<comment type="pathway">
    <text evidence="1">Amino-acid biosynthesis; L-tryptophan biosynthesis; L-tryptophan from chorismate: step 3/5.</text>
</comment>
<keyword evidence="6" id="KW-0413">Isomerase</keyword>
<dbReference type="AlphaFoldDB" id="A0A381UFW4"/>
<evidence type="ECO:0000256" key="5">
    <source>
        <dbReference type="ARBA" id="ARBA00023141"/>
    </source>
</evidence>
<keyword evidence="5" id="KW-0057">Aromatic amino acid biosynthesis</keyword>
<protein>
    <recommendedName>
        <fullName evidence="2">phosphoribosylanthranilate isomerase</fullName>
        <ecNumber evidence="2">5.3.1.24</ecNumber>
    </recommendedName>
</protein>
<evidence type="ECO:0000256" key="4">
    <source>
        <dbReference type="ARBA" id="ARBA00022822"/>
    </source>
</evidence>
<gene>
    <name evidence="8" type="ORF">METZ01_LOCUS79372</name>
</gene>
<dbReference type="InterPro" id="IPR044643">
    <property type="entry name" value="TrpF_fam"/>
</dbReference>
<dbReference type="EC" id="5.3.1.24" evidence="2"/>
<dbReference type="GO" id="GO:0004640">
    <property type="term" value="F:phosphoribosylanthranilate isomerase activity"/>
    <property type="evidence" value="ECO:0007669"/>
    <property type="project" value="UniProtKB-EC"/>
</dbReference>
<dbReference type="CDD" id="cd00405">
    <property type="entry name" value="PRAI"/>
    <property type="match status" value="1"/>
</dbReference>
<dbReference type="InterPro" id="IPR013785">
    <property type="entry name" value="Aldolase_TIM"/>
</dbReference>
<sequence>MLGFVFVPSSPRYITPKQANNFRQLIPEGIQTVGVMLHPTQSEIETVLDQVKLDYIQTDAEDFDLLDLKGGSKPLKVYRDKEDFNVNCIDDNPFALFEGPVSGVGDLVNILRAKEACKNKHIILAGGLNAENLKQVLEQTGPVGVDVSSGVEIDRGVKNEQKIIEFIRIVRAFDEGVNNE</sequence>
<evidence type="ECO:0000256" key="2">
    <source>
        <dbReference type="ARBA" id="ARBA00012572"/>
    </source>
</evidence>
<organism evidence="8">
    <name type="scientific">marine metagenome</name>
    <dbReference type="NCBI Taxonomy" id="408172"/>
    <lineage>
        <taxon>unclassified sequences</taxon>
        <taxon>metagenomes</taxon>
        <taxon>ecological metagenomes</taxon>
    </lineage>
</organism>
<dbReference type="Pfam" id="PF00697">
    <property type="entry name" value="PRAI"/>
    <property type="match status" value="1"/>
</dbReference>
<dbReference type="HAMAP" id="MF_00135">
    <property type="entry name" value="PRAI"/>
    <property type="match status" value="1"/>
</dbReference>
<dbReference type="GO" id="GO:0000162">
    <property type="term" value="P:L-tryptophan biosynthetic process"/>
    <property type="evidence" value="ECO:0007669"/>
    <property type="project" value="UniProtKB-UniPathway"/>
</dbReference>
<reference evidence="8" key="1">
    <citation type="submission" date="2018-05" db="EMBL/GenBank/DDBJ databases">
        <authorList>
            <person name="Lanie J.A."/>
            <person name="Ng W.-L."/>
            <person name="Kazmierczak K.M."/>
            <person name="Andrzejewski T.M."/>
            <person name="Davidsen T.M."/>
            <person name="Wayne K.J."/>
            <person name="Tettelin H."/>
            <person name="Glass J.I."/>
            <person name="Rusch D."/>
            <person name="Podicherti R."/>
            <person name="Tsui H.-C.T."/>
            <person name="Winkler M.E."/>
        </authorList>
    </citation>
    <scope>NUCLEOTIDE SEQUENCE</scope>
</reference>
<keyword evidence="4" id="KW-0822">Tryptophan biosynthesis</keyword>
<feature type="domain" description="N-(5'phosphoribosyl) anthranilate isomerase (PRAI)" evidence="7">
    <location>
        <begin position="2"/>
        <end position="167"/>
    </location>
</feature>
<dbReference type="Gene3D" id="3.20.20.70">
    <property type="entry name" value="Aldolase class I"/>
    <property type="match status" value="1"/>
</dbReference>
<dbReference type="EMBL" id="UINC01006269">
    <property type="protein sequence ID" value="SVA26518.1"/>
    <property type="molecule type" value="Genomic_DNA"/>
</dbReference>
<dbReference type="UniPathway" id="UPA00035">
    <property type="reaction ID" value="UER00042"/>
</dbReference>
<evidence type="ECO:0000313" key="8">
    <source>
        <dbReference type="EMBL" id="SVA26518.1"/>
    </source>
</evidence>
<evidence type="ECO:0000256" key="3">
    <source>
        <dbReference type="ARBA" id="ARBA00022605"/>
    </source>
</evidence>
<dbReference type="PANTHER" id="PTHR42894:SF1">
    <property type="entry name" value="N-(5'-PHOSPHORIBOSYL)ANTHRANILATE ISOMERASE"/>
    <property type="match status" value="1"/>
</dbReference>
<dbReference type="SUPFAM" id="SSF51366">
    <property type="entry name" value="Ribulose-phoshate binding barrel"/>
    <property type="match status" value="1"/>
</dbReference>
<name>A0A381UFW4_9ZZZZ</name>
<dbReference type="InterPro" id="IPR001240">
    <property type="entry name" value="PRAI_dom"/>
</dbReference>
<evidence type="ECO:0000256" key="6">
    <source>
        <dbReference type="ARBA" id="ARBA00023235"/>
    </source>
</evidence>
<evidence type="ECO:0000259" key="7">
    <source>
        <dbReference type="Pfam" id="PF00697"/>
    </source>
</evidence>
<accession>A0A381UFW4</accession>
<dbReference type="InterPro" id="IPR011060">
    <property type="entry name" value="RibuloseP-bd_barrel"/>
</dbReference>
<evidence type="ECO:0000256" key="1">
    <source>
        <dbReference type="ARBA" id="ARBA00004664"/>
    </source>
</evidence>
<proteinExistence type="inferred from homology"/>
<dbReference type="PANTHER" id="PTHR42894">
    <property type="entry name" value="N-(5'-PHOSPHORIBOSYL)ANTHRANILATE ISOMERASE"/>
    <property type="match status" value="1"/>
</dbReference>
<keyword evidence="3" id="KW-0028">Amino-acid biosynthesis</keyword>